<protein>
    <submittedName>
        <fullName evidence="6">Helix-turn-helix transcriptional regulator</fullName>
    </submittedName>
</protein>
<dbReference type="EMBL" id="JACOGF010000002">
    <property type="protein sequence ID" value="MBC3916559.1"/>
    <property type="molecule type" value="Genomic_DNA"/>
</dbReference>
<dbReference type="Gene3D" id="1.10.10.60">
    <property type="entry name" value="Homeodomain-like"/>
    <property type="match status" value="2"/>
</dbReference>
<proteinExistence type="predicted"/>
<comment type="caution">
    <text evidence="6">The sequence shown here is derived from an EMBL/GenBank/DDBJ whole genome shotgun (WGS) entry which is preliminary data.</text>
</comment>
<dbReference type="PANTHER" id="PTHR46796">
    <property type="entry name" value="HTH-TYPE TRANSCRIPTIONAL ACTIVATOR RHAS-RELATED"/>
    <property type="match status" value="1"/>
</dbReference>
<keyword evidence="2" id="KW-0238">DNA-binding</keyword>
<dbReference type="Gene3D" id="2.60.120.10">
    <property type="entry name" value="Jelly Rolls"/>
    <property type="match status" value="1"/>
</dbReference>
<feature type="domain" description="HTH araC/xylS-type" evidence="5">
    <location>
        <begin position="153"/>
        <end position="251"/>
    </location>
</feature>
<organism evidence="6 7">
    <name type="scientific">Undibacterium hunanense</name>
    <dbReference type="NCBI Taxonomy" id="2762292"/>
    <lineage>
        <taxon>Bacteria</taxon>
        <taxon>Pseudomonadati</taxon>
        <taxon>Pseudomonadota</taxon>
        <taxon>Betaproteobacteria</taxon>
        <taxon>Burkholderiales</taxon>
        <taxon>Oxalobacteraceae</taxon>
        <taxon>Undibacterium</taxon>
    </lineage>
</organism>
<keyword evidence="4" id="KW-0804">Transcription</keyword>
<dbReference type="InterPro" id="IPR009057">
    <property type="entry name" value="Homeodomain-like_sf"/>
</dbReference>
<dbReference type="InterPro" id="IPR003313">
    <property type="entry name" value="AraC-bd"/>
</dbReference>
<dbReference type="RefSeq" id="WP_186945815.1">
    <property type="nucleotide sequence ID" value="NZ_JACOGF010000002.1"/>
</dbReference>
<gene>
    <name evidence="6" type="ORF">H8L32_03590</name>
</gene>
<dbReference type="InterPro" id="IPR018060">
    <property type="entry name" value="HTH_AraC"/>
</dbReference>
<accession>A0ABR6ZLX2</accession>
<sequence>MHTGLNIHLSHYQAGACLQEHVHDETLFCLVIGGSYQETIRSRVSEHGQGDFLVCPDATPHAQQIGSKGARKLIFAPSPMALDYLAGHGIRLDQAPCHRSQHFLQLGARLIHELQNDDPYTSLAREGLALELIAAFARKHESGSPSTVPTWLKTARDYINTHYEQSITLEQLAQEVRHHPVHLAREFKRYYGLTIGDYQRRARVELAARLLREGKLPLSEIALSCGFASHVNLCRSFRAAYAMTPSAYRLQF</sequence>
<dbReference type="PROSITE" id="PS00041">
    <property type="entry name" value="HTH_ARAC_FAMILY_1"/>
    <property type="match status" value="1"/>
</dbReference>
<evidence type="ECO:0000259" key="5">
    <source>
        <dbReference type="PROSITE" id="PS01124"/>
    </source>
</evidence>
<reference evidence="6 7" key="1">
    <citation type="submission" date="2020-08" db="EMBL/GenBank/DDBJ databases">
        <title>Novel species isolated from subtropical streams in China.</title>
        <authorList>
            <person name="Lu H."/>
        </authorList>
    </citation>
    <scope>NUCLEOTIDE SEQUENCE [LARGE SCALE GENOMIC DNA]</scope>
    <source>
        <strain evidence="6 7">CY18W</strain>
    </source>
</reference>
<dbReference type="SMART" id="SM00342">
    <property type="entry name" value="HTH_ARAC"/>
    <property type="match status" value="1"/>
</dbReference>
<dbReference type="InterPro" id="IPR050204">
    <property type="entry name" value="AraC_XylS_family_regulators"/>
</dbReference>
<dbReference type="Proteomes" id="UP000650424">
    <property type="component" value="Unassembled WGS sequence"/>
</dbReference>
<evidence type="ECO:0000256" key="4">
    <source>
        <dbReference type="ARBA" id="ARBA00023163"/>
    </source>
</evidence>
<name>A0ABR6ZLX2_9BURK</name>
<dbReference type="Pfam" id="PF12833">
    <property type="entry name" value="HTH_18"/>
    <property type="match status" value="1"/>
</dbReference>
<evidence type="ECO:0000256" key="3">
    <source>
        <dbReference type="ARBA" id="ARBA00023159"/>
    </source>
</evidence>
<keyword evidence="3" id="KW-0010">Activator</keyword>
<dbReference type="SUPFAM" id="SSF51215">
    <property type="entry name" value="Regulatory protein AraC"/>
    <property type="match status" value="1"/>
</dbReference>
<evidence type="ECO:0000256" key="2">
    <source>
        <dbReference type="ARBA" id="ARBA00023125"/>
    </source>
</evidence>
<evidence type="ECO:0000313" key="7">
    <source>
        <dbReference type="Proteomes" id="UP000650424"/>
    </source>
</evidence>
<evidence type="ECO:0000256" key="1">
    <source>
        <dbReference type="ARBA" id="ARBA00023015"/>
    </source>
</evidence>
<dbReference type="SUPFAM" id="SSF46689">
    <property type="entry name" value="Homeodomain-like"/>
    <property type="match status" value="2"/>
</dbReference>
<keyword evidence="7" id="KW-1185">Reference proteome</keyword>
<dbReference type="Pfam" id="PF02311">
    <property type="entry name" value="AraC_binding"/>
    <property type="match status" value="1"/>
</dbReference>
<dbReference type="InterPro" id="IPR014710">
    <property type="entry name" value="RmlC-like_jellyroll"/>
</dbReference>
<dbReference type="InterPro" id="IPR037923">
    <property type="entry name" value="HTH-like"/>
</dbReference>
<keyword evidence="1" id="KW-0805">Transcription regulation</keyword>
<evidence type="ECO:0000313" key="6">
    <source>
        <dbReference type="EMBL" id="MBC3916559.1"/>
    </source>
</evidence>
<dbReference type="InterPro" id="IPR018062">
    <property type="entry name" value="HTH_AraC-typ_CS"/>
</dbReference>
<dbReference type="PROSITE" id="PS01124">
    <property type="entry name" value="HTH_ARAC_FAMILY_2"/>
    <property type="match status" value="1"/>
</dbReference>